<sequence length="198" mass="22510">MSKYYTAHSQYGSWSELFRIHCKAHQVPDHLLPKPINPPVADADKPKADAIAALCERLDTIVLQWIYGTISNDLLHTILKPNATAYDAWLALENLFQDNKSSRAIYLNQKFSVTRLENFSNMSAYCQAIKMIADQLANVGKPIDNQTLVFQLITGLTELYEGIAMLLQQTTPLPDFYDARSRLCMEETRKTEQNRNVA</sequence>
<evidence type="ECO:0000313" key="2">
    <source>
        <dbReference type="Proteomes" id="UP000326396"/>
    </source>
</evidence>
<dbReference type="PANTHER" id="PTHR47481:SF38">
    <property type="entry name" value="POU DOMAIN, CLASS 4, TRANSCRIPTION FACTOR 1-LIKE"/>
    <property type="match status" value="1"/>
</dbReference>
<reference evidence="1 2" key="1">
    <citation type="submission" date="2019-05" db="EMBL/GenBank/DDBJ databases">
        <title>Mikania micrantha, genome provides insights into the molecular mechanism of rapid growth.</title>
        <authorList>
            <person name="Liu B."/>
        </authorList>
    </citation>
    <scope>NUCLEOTIDE SEQUENCE [LARGE SCALE GENOMIC DNA]</scope>
    <source>
        <strain evidence="1">NLD-2019</strain>
        <tissue evidence="1">Leaf</tissue>
    </source>
</reference>
<name>A0A5N6LGJ0_9ASTR</name>
<dbReference type="Proteomes" id="UP000326396">
    <property type="component" value="Unassembled WGS sequence"/>
</dbReference>
<keyword evidence="2" id="KW-1185">Reference proteome</keyword>
<comment type="caution">
    <text evidence="1">The sequence shown here is derived from an EMBL/GenBank/DDBJ whole genome shotgun (WGS) entry which is preliminary data.</text>
</comment>
<dbReference type="AlphaFoldDB" id="A0A5N6LGJ0"/>
<dbReference type="PANTHER" id="PTHR47481">
    <property type="match status" value="1"/>
</dbReference>
<proteinExistence type="predicted"/>
<protein>
    <recommendedName>
        <fullName evidence="3">Retrotransposon Copia-like N-terminal domain-containing protein</fullName>
    </recommendedName>
</protein>
<dbReference type="Pfam" id="PF14223">
    <property type="entry name" value="Retrotran_gag_2"/>
    <property type="match status" value="1"/>
</dbReference>
<evidence type="ECO:0000313" key="1">
    <source>
        <dbReference type="EMBL" id="KAD0832389.1"/>
    </source>
</evidence>
<accession>A0A5N6LGJ0</accession>
<dbReference type="EMBL" id="SZYD01001352">
    <property type="protein sequence ID" value="KAD0832389.1"/>
    <property type="molecule type" value="Genomic_DNA"/>
</dbReference>
<organism evidence="1 2">
    <name type="scientific">Mikania micrantha</name>
    <name type="common">bitter vine</name>
    <dbReference type="NCBI Taxonomy" id="192012"/>
    <lineage>
        <taxon>Eukaryota</taxon>
        <taxon>Viridiplantae</taxon>
        <taxon>Streptophyta</taxon>
        <taxon>Embryophyta</taxon>
        <taxon>Tracheophyta</taxon>
        <taxon>Spermatophyta</taxon>
        <taxon>Magnoliopsida</taxon>
        <taxon>eudicotyledons</taxon>
        <taxon>Gunneridae</taxon>
        <taxon>Pentapetalae</taxon>
        <taxon>asterids</taxon>
        <taxon>campanulids</taxon>
        <taxon>Asterales</taxon>
        <taxon>Asteraceae</taxon>
        <taxon>Asteroideae</taxon>
        <taxon>Heliantheae alliance</taxon>
        <taxon>Eupatorieae</taxon>
        <taxon>Mikania</taxon>
    </lineage>
</organism>
<evidence type="ECO:0008006" key="3">
    <source>
        <dbReference type="Google" id="ProtNLM"/>
    </source>
</evidence>
<gene>
    <name evidence="1" type="ORF">E3N88_43651</name>
</gene>
<dbReference type="OrthoDB" id="1699318at2759"/>